<gene>
    <name evidence="3" type="ORF">AB2L27_05445</name>
</gene>
<feature type="compositionally biased region" description="Basic and acidic residues" evidence="1">
    <location>
        <begin position="80"/>
        <end position="89"/>
    </location>
</feature>
<dbReference type="RefSeq" id="WP_370440459.1">
    <property type="nucleotide sequence ID" value="NZ_JBGFTU010000005.1"/>
</dbReference>
<accession>A0ABV4H160</accession>
<sequence>MREQRRVVVWSSTGLALAFAVAVAGCGSSGQARAEVAQQHTASETPDDVVRSYLDAIQHEDADSAAQVSTPGFAAQDQWQHGDDPGLKDVEVSSKVAPYDTTWSPDALKAYEQVVSVPVTFTVTDPDQGFPTGEPSGWGYVLVRHSDQEPWLIAEAGNG</sequence>
<evidence type="ECO:0008006" key="5">
    <source>
        <dbReference type="Google" id="ProtNLM"/>
    </source>
</evidence>
<evidence type="ECO:0000256" key="2">
    <source>
        <dbReference type="SAM" id="SignalP"/>
    </source>
</evidence>
<dbReference type="Proteomes" id="UP001565927">
    <property type="component" value="Unassembled WGS sequence"/>
</dbReference>
<feature type="signal peptide" evidence="2">
    <location>
        <begin position="1"/>
        <end position="34"/>
    </location>
</feature>
<protein>
    <recommendedName>
        <fullName evidence="5">DUF4829 domain-containing protein</fullName>
    </recommendedName>
</protein>
<feature type="region of interest" description="Disordered" evidence="1">
    <location>
        <begin position="60"/>
        <end position="89"/>
    </location>
</feature>
<evidence type="ECO:0000313" key="4">
    <source>
        <dbReference type="Proteomes" id="UP001565927"/>
    </source>
</evidence>
<keyword evidence="4" id="KW-1185">Reference proteome</keyword>
<dbReference type="EMBL" id="JBGFTU010000005">
    <property type="protein sequence ID" value="MEZ0164210.1"/>
    <property type="molecule type" value="Genomic_DNA"/>
</dbReference>
<organism evidence="3 4">
    <name type="scientific">Kineococcus halophytocola</name>
    <dbReference type="NCBI Taxonomy" id="3234027"/>
    <lineage>
        <taxon>Bacteria</taxon>
        <taxon>Bacillati</taxon>
        <taxon>Actinomycetota</taxon>
        <taxon>Actinomycetes</taxon>
        <taxon>Kineosporiales</taxon>
        <taxon>Kineosporiaceae</taxon>
        <taxon>Kineococcus</taxon>
    </lineage>
</organism>
<reference evidence="3 4" key="1">
    <citation type="submission" date="2024-07" db="EMBL/GenBank/DDBJ databases">
        <authorList>
            <person name="Thanompreechachai J."/>
            <person name="Duangmal K."/>
        </authorList>
    </citation>
    <scope>NUCLEOTIDE SEQUENCE [LARGE SCALE GENOMIC DNA]</scope>
    <source>
        <strain evidence="3 4">LSe6-4</strain>
    </source>
</reference>
<dbReference type="PROSITE" id="PS51257">
    <property type="entry name" value="PROKAR_LIPOPROTEIN"/>
    <property type="match status" value="1"/>
</dbReference>
<name>A0ABV4H160_9ACTN</name>
<evidence type="ECO:0000313" key="3">
    <source>
        <dbReference type="EMBL" id="MEZ0164210.1"/>
    </source>
</evidence>
<comment type="caution">
    <text evidence="3">The sequence shown here is derived from an EMBL/GenBank/DDBJ whole genome shotgun (WGS) entry which is preliminary data.</text>
</comment>
<proteinExistence type="predicted"/>
<keyword evidence="2" id="KW-0732">Signal</keyword>
<feature type="chain" id="PRO_5047262429" description="DUF4829 domain-containing protein" evidence="2">
    <location>
        <begin position="35"/>
        <end position="159"/>
    </location>
</feature>
<evidence type="ECO:0000256" key="1">
    <source>
        <dbReference type="SAM" id="MobiDB-lite"/>
    </source>
</evidence>